<dbReference type="Pfam" id="PF08706">
    <property type="entry name" value="D5_N"/>
    <property type="match status" value="1"/>
</dbReference>
<name>A0A0C1QLE4_9CYAN</name>
<sequence length="1058" mass="118838">MTLFTQQRTQVIEALMVLGLSPLPVAPAQDPQRYPKKNKQGEIEYQEDGNPKPLFTGKNPSYLDQSGIPRLVNHSNYQNRQPSKVELDLWFSNPSTGVGCLGTDNFCWIDLDSKQFPSQEECDRAFNRLVEGSPQLYDAWLEKTQSGGYRIGVELSKPANFTNFKLSEEGNHVGEALKAGRFTVLAPTVGAKGSYQNLNRPQEIPVIESLESVGIYPVKAKSKSQESSLQKLKGWASQPIKTSQTTIATDEPTATVIVTVEPGTTFEAIKEAAVSQKVEGIFLIDFISQNSREILKGDNKGKDKSAAFTTALNDLYGCANWLSENNIPSYGNTEELAYLGGRNLGIEVDKIDRIIASIDQVAAQPSTKYAGGDKACWEKVKKLAKPIYNKIFGESKDEKPNTEDTYYVKTTAEDTILKNLFENGEGNFIVMNQAFYQYSDKGNWNFIKDNAIEKKIAHKLRDFYAVAKQGDGYVKLYKYATENNKKNSFKFCRSALTLESEPYNDHLLCFNNCTVDLRTGEIQGHDKKNFLISKIAADYFPNSECPEVFRDFIVKAYGEELLPLIRAITSMLLDPTAPYGYFPHLIGASGSGKGTLLRFWTSMFGLENVRSISGFSDLKTPEQRHQNLTGSKIIAFPDLGGYQSGLRSFYELVDNGSLSGRALFSSSSYEKRWNCRFIVASVDYLQVENSGDGWDRRCIPLPTKQRFGQPDPNLGNKLQECKAQVISWALSMPREERDNLIINSESLFKKIKAQKEEQSLYSDSIKSFVDQCLLPSELETATLKNSDLYDCYAVFCKANGFGLQSSTKFVAHLRQVLPFNHTPRSCSKIKGAVIWTPAQFKNLQFRPGAFTKVDSSMGGSPIWACDKTKLDEGGLNLIKEFWNPSQESVVEPISEVEQILEIVNRAILETQPNLKIESLAKEEKWAIRLEKAVEVLELPQAADLYSYVHSEINDAVDTVWSKLTTKAQQQYLNYFQPKSETSETTNEEPPIEKILEQANKTQSPKDLLTLLRKAANQEKAGEFLYAIGNRLRNEVLALVHPEIQKFYLSELNTFLEDV</sequence>
<dbReference type="SUPFAM" id="SSF56747">
    <property type="entry name" value="Prim-pol domain"/>
    <property type="match status" value="1"/>
</dbReference>
<reference evidence="3" key="1">
    <citation type="journal article" date="2015" name="Genome Announc.">
        <title>Draft Genome Sequence of Tolypothrix boutellei Strain VB521301.</title>
        <authorList>
            <person name="Chandrababunaidu M.M."/>
            <person name="Singh D."/>
            <person name="Sen D."/>
            <person name="Bhan S."/>
            <person name="Das S."/>
            <person name="Gupta A."/>
            <person name="Adhikary S.P."/>
            <person name="Tripathy S."/>
        </authorList>
    </citation>
    <scope>NUCLEOTIDE SEQUENCE</scope>
    <source>
        <strain evidence="3">VB521301</strain>
    </source>
</reference>
<evidence type="ECO:0000259" key="2">
    <source>
        <dbReference type="Pfam" id="PF08706"/>
    </source>
</evidence>
<evidence type="ECO:0000256" key="1">
    <source>
        <dbReference type="SAM" id="MobiDB-lite"/>
    </source>
</evidence>
<proteinExistence type="predicted"/>
<dbReference type="InterPro" id="IPR014818">
    <property type="entry name" value="Phage/plasmid_primase_P4_C"/>
</dbReference>
<organism evidence="3">
    <name type="scientific">Tolypothrix bouteillei VB521301</name>
    <dbReference type="NCBI Taxonomy" id="1479485"/>
    <lineage>
        <taxon>Bacteria</taxon>
        <taxon>Bacillati</taxon>
        <taxon>Cyanobacteriota</taxon>
        <taxon>Cyanophyceae</taxon>
        <taxon>Nostocales</taxon>
        <taxon>Tolypothrichaceae</taxon>
        <taxon>Tolypothrix</taxon>
    </lineage>
</organism>
<dbReference type="EMBL" id="JHEG02000070">
    <property type="protein sequence ID" value="KIE06324.1"/>
    <property type="molecule type" value="Genomic_DNA"/>
</dbReference>
<comment type="caution">
    <text evidence="3">The sequence shown here is derived from an EMBL/GenBank/DDBJ whole genome shotgun (WGS) entry which is preliminary data.</text>
</comment>
<dbReference type="OrthoDB" id="505390at2"/>
<protein>
    <recommendedName>
        <fullName evidence="2">Bacteriophage/plasmid primase P4 C-terminal domain-containing protein</fullName>
    </recommendedName>
</protein>
<accession>A0A0C1QLE4</accession>
<feature type="region of interest" description="Disordered" evidence="1">
    <location>
        <begin position="26"/>
        <end position="60"/>
    </location>
</feature>
<feature type="domain" description="Bacteriophage/plasmid primase P4 C-terminal" evidence="2">
    <location>
        <begin position="436"/>
        <end position="553"/>
    </location>
</feature>
<gene>
    <name evidence="3" type="ORF">DA73_0245705</name>
</gene>
<dbReference type="AlphaFoldDB" id="A0A0C1QLE4"/>
<dbReference type="STRING" id="1479485.DA73_0245705"/>
<evidence type="ECO:0000313" key="3">
    <source>
        <dbReference type="EMBL" id="KIE06324.1"/>
    </source>
</evidence>